<evidence type="ECO:0000313" key="2">
    <source>
        <dbReference type="EMBL" id="OOS05527.1"/>
    </source>
</evidence>
<feature type="chain" id="PRO_5012888039" evidence="1">
    <location>
        <begin position="24"/>
        <end position="90"/>
    </location>
</feature>
<dbReference type="EMBL" id="MUYB01000013">
    <property type="protein sequence ID" value="OOS05527.1"/>
    <property type="molecule type" value="Genomic_DNA"/>
</dbReference>
<organism evidence="2 3">
    <name type="scientific">[Haemophilus] felis</name>
    <dbReference type="NCBI Taxonomy" id="123822"/>
    <lineage>
        <taxon>Bacteria</taxon>
        <taxon>Pseudomonadati</taxon>
        <taxon>Pseudomonadota</taxon>
        <taxon>Gammaproteobacteria</taxon>
        <taxon>Pasteurellales</taxon>
        <taxon>Pasteurellaceae</taxon>
    </lineage>
</organism>
<evidence type="ECO:0000256" key="1">
    <source>
        <dbReference type="SAM" id="SignalP"/>
    </source>
</evidence>
<name>A0A1T0B5W6_9PAST</name>
<dbReference type="STRING" id="123822.B0188_03710"/>
<protein>
    <submittedName>
        <fullName evidence="2">Uncharacterized protein</fullName>
    </submittedName>
</protein>
<keyword evidence="3" id="KW-1185">Reference proteome</keyword>
<gene>
    <name evidence="2" type="ORF">B0188_03710</name>
</gene>
<comment type="caution">
    <text evidence="2">The sequence shown here is derived from an EMBL/GenBank/DDBJ whole genome shotgun (WGS) entry which is preliminary data.</text>
</comment>
<proteinExistence type="predicted"/>
<feature type="signal peptide" evidence="1">
    <location>
        <begin position="1"/>
        <end position="23"/>
    </location>
</feature>
<accession>A0A1T0B5W6</accession>
<sequence>MAPAVAFPLSAFALLMASLGLLASMVPMDAFGDIGAVSTRNSKYLIAGNISGNDNGTGRNGMGADDDKRAGVVAINPQVNGNGNVIEKAN</sequence>
<dbReference type="AlphaFoldDB" id="A0A1T0B5W6"/>
<reference evidence="2 3" key="1">
    <citation type="submission" date="2017-02" db="EMBL/GenBank/DDBJ databases">
        <title>Draft genome sequence of Haemophilus felis CCUG 31170 type strain.</title>
        <authorList>
            <person name="Engstrom-Jakobsson H."/>
            <person name="Salva-Serra F."/>
            <person name="Thorell K."/>
            <person name="Gonzales-Siles L."/>
            <person name="Karlsson R."/>
            <person name="Boulund F."/>
            <person name="Engstrand L."/>
            <person name="Kristiansson E."/>
            <person name="Moore E."/>
        </authorList>
    </citation>
    <scope>NUCLEOTIDE SEQUENCE [LARGE SCALE GENOMIC DNA]</scope>
    <source>
        <strain evidence="2 3">CCUG 31170</strain>
    </source>
</reference>
<dbReference type="Proteomes" id="UP000190023">
    <property type="component" value="Unassembled WGS sequence"/>
</dbReference>
<evidence type="ECO:0000313" key="3">
    <source>
        <dbReference type="Proteomes" id="UP000190023"/>
    </source>
</evidence>
<keyword evidence="1" id="KW-0732">Signal</keyword>